<accession>A0A4R1NKJ4</accession>
<keyword evidence="1" id="KW-0812">Transmembrane</keyword>
<dbReference type="EMBL" id="SMGR01000001">
    <property type="protein sequence ID" value="TCL08837.1"/>
    <property type="molecule type" value="Genomic_DNA"/>
</dbReference>
<name>A0A4R1NKJ4_9RHOB</name>
<evidence type="ECO:0000259" key="2">
    <source>
        <dbReference type="Pfam" id="PF02517"/>
    </source>
</evidence>
<feature type="transmembrane region" description="Helical" evidence="1">
    <location>
        <begin position="163"/>
        <end position="180"/>
    </location>
</feature>
<dbReference type="RefSeq" id="WP_132858930.1">
    <property type="nucleotide sequence ID" value="NZ_SMGR01000001.1"/>
</dbReference>
<feature type="transmembrane region" description="Helical" evidence="1">
    <location>
        <begin position="74"/>
        <end position="96"/>
    </location>
</feature>
<dbReference type="GO" id="GO:0080120">
    <property type="term" value="P:CAAX-box protein maturation"/>
    <property type="evidence" value="ECO:0007669"/>
    <property type="project" value="UniProtKB-ARBA"/>
</dbReference>
<keyword evidence="4" id="KW-1185">Reference proteome</keyword>
<comment type="caution">
    <text evidence="3">The sequence shown here is derived from an EMBL/GenBank/DDBJ whole genome shotgun (WGS) entry which is preliminary data.</text>
</comment>
<keyword evidence="3" id="KW-0378">Hydrolase</keyword>
<proteinExistence type="predicted"/>
<reference evidence="3 4" key="1">
    <citation type="submission" date="2019-03" db="EMBL/GenBank/DDBJ databases">
        <title>Genomic Encyclopedia of Archaeal and Bacterial Type Strains, Phase II (KMG-II): from individual species to whole genera.</title>
        <authorList>
            <person name="Goeker M."/>
        </authorList>
    </citation>
    <scope>NUCLEOTIDE SEQUENCE [LARGE SCALE GENOMIC DNA]</scope>
    <source>
        <strain evidence="3 4">DSM 26433</strain>
    </source>
</reference>
<feature type="domain" description="CAAX prenyl protease 2/Lysostaphin resistance protein A-like" evidence="2">
    <location>
        <begin position="110"/>
        <end position="198"/>
    </location>
</feature>
<feature type="transmembrane region" description="Helical" evidence="1">
    <location>
        <begin position="40"/>
        <end position="62"/>
    </location>
</feature>
<dbReference type="Proteomes" id="UP000295673">
    <property type="component" value="Unassembled WGS sequence"/>
</dbReference>
<feature type="transmembrane region" description="Helical" evidence="1">
    <location>
        <begin position="192"/>
        <end position="213"/>
    </location>
</feature>
<feature type="transmembrane region" description="Helical" evidence="1">
    <location>
        <begin position="108"/>
        <end position="128"/>
    </location>
</feature>
<dbReference type="OrthoDB" id="9805801at2"/>
<gene>
    <name evidence="3" type="ORF">BXY66_0878</name>
</gene>
<feature type="transmembrane region" description="Helical" evidence="1">
    <location>
        <begin position="12"/>
        <end position="34"/>
    </location>
</feature>
<evidence type="ECO:0000256" key="1">
    <source>
        <dbReference type="SAM" id="Phobius"/>
    </source>
</evidence>
<evidence type="ECO:0000313" key="4">
    <source>
        <dbReference type="Proteomes" id="UP000295673"/>
    </source>
</evidence>
<dbReference type="GO" id="GO:0006508">
    <property type="term" value="P:proteolysis"/>
    <property type="evidence" value="ECO:0007669"/>
    <property type="project" value="UniProtKB-KW"/>
</dbReference>
<protein>
    <submittedName>
        <fullName evidence="3">CAAX prenyl protease-like protein</fullName>
    </submittedName>
</protein>
<keyword evidence="1" id="KW-0472">Membrane</keyword>
<sequence>MGTQSTISQNYRWQLCVEFCLLFVAAPVLIATLLPATVMFTALFALTALGLGLLHITLGFRWHFLREGISEIKLGETLVFTALMFIACFGVMRIFASEAAFFLLRNEPLLLLMILIFYPIVSALPQELVFRPLFFRRYKAILPDGAASIWLNAALFSLAHLMYWSWIVAIMTFIGGLIFAHSYKERRSLPLAVLQHAIAGNIIFLVGLGVFFYSGNVVRPF</sequence>
<dbReference type="Pfam" id="PF02517">
    <property type="entry name" value="Rce1-like"/>
    <property type="match status" value="1"/>
</dbReference>
<evidence type="ECO:0000313" key="3">
    <source>
        <dbReference type="EMBL" id="TCL08837.1"/>
    </source>
</evidence>
<dbReference type="AlphaFoldDB" id="A0A4R1NKJ4"/>
<dbReference type="GO" id="GO:0004175">
    <property type="term" value="F:endopeptidase activity"/>
    <property type="evidence" value="ECO:0007669"/>
    <property type="project" value="UniProtKB-ARBA"/>
</dbReference>
<organism evidence="3 4">
    <name type="scientific">Shimia isoporae</name>
    <dbReference type="NCBI Taxonomy" id="647720"/>
    <lineage>
        <taxon>Bacteria</taxon>
        <taxon>Pseudomonadati</taxon>
        <taxon>Pseudomonadota</taxon>
        <taxon>Alphaproteobacteria</taxon>
        <taxon>Rhodobacterales</taxon>
        <taxon>Roseobacteraceae</taxon>
    </lineage>
</organism>
<keyword evidence="1" id="KW-1133">Transmembrane helix</keyword>
<keyword evidence="3" id="KW-0645">Protease</keyword>
<dbReference type="InterPro" id="IPR003675">
    <property type="entry name" value="Rce1/LyrA-like_dom"/>
</dbReference>